<evidence type="ECO:0000313" key="14">
    <source>
        <dbReference type="EMBL" id="SSX17368.1"/>
    </source>
</evidence>
<dbReference type="PANTHER" id="PTHR10880:SF48">
    <property type="entry name" value="MORTALITY FACTOR 4 LIKE 2"/>
    <property type="match status" value="1"/>
</dbReference>
<evidence type="ECO:0000256" key="6">
    <source>
        <dbReference type="ARBA" id="ARBA00023163"/>
    </source>
</evidence>
<dbReference type="PIRSF" id="PIRSF038133">
    <property type="entry name" value="HAT_Nua4_EAF3/MRG15"/>
    <property type="match status" value="1"/>
</dbReference>
<dbReference type="InterPro" id="IPR008676">
    <property type="entry name" value="MRG"/>
</dbReference>
<keyword evidence="4" id="KW-0007">Acetylation</keyword>
<evidence type="ECO:0000256" key="1">
    <source>
        <dbReference type="ARBA" id="ARBA00004123"/>
    </source>
</evidence>
<evidence type="ECO:0000313" key="13">
    <source>
        <dbReference type="EMBL" id="SSW96981.1"/>
    </source>
</evidence>
<dbReference type="Pfam" id="PF05712">
    <property type="entry name" value="MRG"/>
    <property type="match status" value="1"/>
</dbReference>
<dbReference type="InterPro" id="IPR016197">
    <property type="entry name" value="Chromo-like_dom_sf"/>
</dbReference>
<feature type="domain" description="Chromo" evidence="12">
    <location>
        <begin position="6"/>
        <end position="74"/>
    </location>
</feature>
<dbReference type="InterPro" id="IPR038217">
    <property type="entry name" value="MRG_C_sf"/>
</dbReference>
<feature type="compositionally biased region" description="Low complexity" evidence="11">
    <location>
        <begin position="137"/>
        <end position="149"/>
    </location>
</feature>
<dbReference type="InterPro" id="IPR026541">
    <property type="entry name" value="MRG_dom"/>
</dbReference>
<keyword evidence="6" id="KW-0804">Transcription</keyword>
<evidence type="ECO:0000256" key="9">
    <source>
        <dbReference type="ARBA" id="ARBA00023242"/>
    </source>
</evidence>
<organism evidence="13">
    <name type="scientific">Culicoides sonorensis</name>
    <name type="common">Biting midge</name>
    <dbReference type="NCBI Taxonomy" id="179676"/>
    <lineage>
        <taxon>Eukaryota</taxon>
        <taxon>Metazoa</taxon>
        <taxon>Ecdysozoa</taxon>
        <taxon>Arthropoda</taxon>
        <taxon>Hexapoda</taxon>
        <taxon>Insecta</taxon>
        <taxon>Pterygota</taxon>
        <taxon>Neoptera</taxon>
        <taxon>Endopterygota</taxon>
        <taxon>Diptera</taxon>
        <taxon>Nematocera</taxon>
        <taxon>Chironomoidea</taxon>
        <taxon>Ceratopogonidae</taxon>
        <taxon>Ceratopogoninae</taxon>
        <taxon>Culicoides</taxon>
        <taxon>Monoculicoides</taxon>
    </lineage>
</organism>
<evidence type="ECO:0000256" key="2">
    <source>
        <dbReference type="ARBA" id="ARBA00022763"/>
    </source>
</evidence>
<keyword evidence="8" id="KW-0234">DNA repair</keyword>
<dbReference type="PROSITE" id="PS51640">
    <property type="entry name" value="MRG"/>
    <property type="match status" value="1"/>
</dbReference>
<keyword evidence="7" id="KW-0233">DNA recombination</keyword>
<sequence>MPPKLKFTEGEKVLCFHGPIIYEAKALKAQITKDKQVKYLIHYAGWNKNWDEWVPESRVLKFNDANIAKQKEISKQHSIANKNKKQANKKRESAAVNSSSNKDSSDSRASTPSKEVVSGKDSNTKDITPASNKDVVPSSSRSARTSKPSTPIPTDQQPLTKKKAVETDTVESEDQFLSKIEVKIKVPEELKSWLVDDWDAITRQHKLVELPAKKTVQEIIDGYISYKKNSKSTNSNKESAVHDVALGIVEYFNVMLGSQLLYKFERPQYAEILKKNPDVPMAKIYGSFHLLRLFVKLGSLLAFTTLDEKSVQVLLGHIQDFLKYLVKHSQMLFNMTQYVNTPPEYHRI</sequence>
<keyword evidence="9" id="KW-0539">Nucleus</keyword>
<evidence type="ECO:0000256" key="5">
    <source>
        <dbReference type="ARBA" id="ARBA00023015"/>
    </source>
</evidence>
<reference evidence="14" key="2">
    <citation type="submission" date="2018-07" db="EMBL/GenBank/DDBJ databases">
        <authorList>
            <person name="Quirk P.G."/>
            <person name="Krulwich T.A."/>
        </authorList>
    </citation>
    <scope>NUCLEOTIDE SEQUENCE</scope>
</reference>
<dbReference type="GO" id="GO:0006325">
    <property type="term" value="P:chromatin organization"/>
    <property type="evidence" value="ECO:0007669"/>
    <property type="project" value="UniProtKB-KW"/>
</dbReference>
<dbReference type="SUPFAM" id="SSF54160">
    <property type="entry name" value="Chromo domain-like"/>
    <property type="match status" value="1"/>
</dbReference>
<dbReference type="InterPro" id="IPR053820">
    <property type="entry name" value="MSL3_chromo-like"/>
</dbReference>
<feature type="region of interest" description="Disordered" evidence="11">
    <location>
        <begin position="73"/>
        <end position="167"/>
    </location>
</feature>
<evidence type="ECO:0000256" key="10">
    <source>
        <dbReference type="ARBA" id="ARBA00071326"/>
    </source>
</evidence>
<feature type="compositionally biased region" description="Low complexity" evidence="11">
    <location>
        <begin position="94"/>
        <end position="110"/>
    </location>
</feature>
<evidence type="ECO:0000256" key="11">
    <source>
        <dbReference type="SAM" id="MobiDB-lite"/>
    </source>
</evidence>
<dbReference type="EMBL" id="UFQT01000006">
    <property type="protein sequence ID" value="SSX17368.1"/>
    <property type="molecule type" value="Genomic_DNA"/>
</dbReference>
<evidence type="ECO:0000256" key="8">
    <source>
        <dbReference type="ARBA" id="ARBA00023204"/>
    </source>
</evidence>
<protein>
    <recommendedName>
        <fullName evidence="10">Mortality factor 4-like protein 1</fullName>
    </recommendedName>
</protein>
<keyword evidence="2" id="KW-0227">DNA damage</keyword>
<dbReference type="CDD" id="cd18983">
    <property type="entry name" value="CBD_MSL3_like"/>
    <property type="match status" value="1"/>
</dbReference>
<dbReference type="PANTHER" id="PTHR10880">
    <property type="entry name" value="MORTALITY FACTOR 4-LIKE PROTEIN"/>
    <property type="match status" value="1"/>
</dbReference>
<dbReference type="SMART" id="SM00298">
    <property type="entry name" value="CHROMO"/>
    <property type="match status" value="1"/>
</dbReference>
<dbReference type="AlphaFoldDB" id="A0A336JXP7"/>
<name>A0A336JXP7_CULSO</name>
<keyword evidence="5" id="KW-0805">Transcription regulation</keyword>
<accession>A0A336JXP7</accession>
<gene>
    <name evidence="13" type="primary">CSON013687</name>
</gene>
<dbReference type="VEuPathDB" id="VectorBase:CSON013687"/>
<dbReference type="GO" id="GO:0006310">
    <property type="term" value="P:DNA recombination"/>
    <property type="evidence" value="ECO:0007669"/>
    <property type="project" value="UniProtKB-KW"/>
</dbReference>
<comment type="subcellular location">
    <subcellularLocation>
        <location evidence="1">Nucleus</location>
    </subcellularLocation>
</comment>
<evidence type="ECO:0000256" key="3">
    <source>
        <dbReference type="ARBA" id="ARBA00022853"/>
    </source>
</evidence>
<dbReference type="Pfam" id="PF22732">
    <property type="entry name" value="MSL3_chromo-like"/>
    <property type="match status" value="1"/>
</dbReference>
<evidence type="ECO:0000259" key="12">
    <source>
        <dbReference type="SMART" id="SM00298"/>
    </source>
</evidence>
<keyword evidence="3" id="KW-0156">Chromatin regulator</keyword>
<dbReference type="InterPro" id="IPR000953">
    <property type="entry name" value="Chromo/chromo_shadow_dom"/>
</dbReference>
<dbReference type="Gene3D" id="2.30.30.140">
    <property type="match status" value="1"/>
</dbReference>
<evidence type="ECO:0000256" key="4">
    <source>
        <dbReference type="ARBA" id="ARBA00022990"/>
    </source>
</evidence>
<evidence type="ECO:0000256" key="7">
    <source>
        <dbReference type="ARBA" id="ARBA00023172"/>
    </source>
</evidence>
<dbReference type="EMBL" id="UFQS01000006">
    <property type="protein sequence ID" value="SSW96981.1"/>
    <property type="molecule type" value="Genomic_DNA"/>
</dbReference>
<dbReference type="GO" id="GO:0006281">
    <property type="term" value="P:DNA repair"/>
    <property type="evidence" value="ECO:0007669"/>
    <property type="project" value="UniProtKB-KW"/>
</dbReference>
<dbReference type="FunFam" id="1.10.274.30:FF:000001">
    <property type="entry name" value="Mortality factor 4-like protein 1"/>
    <property type="match status" value="1"/>
</dbReference>
<dbReference type="FunFam" id="2.30.30.140:FF:000024">
    <property type="entry name" value="Mortality factor 4-like protein 1"/>
    <property type="match status" value="1"/>
</dbReference>
<dbReference type="GO" id="GO:0005634">
    <property type="term" value="C:nucleus"/>
    <property type="evidence" value="ECO:0007669"/>
    <property type="project" value="UniProtKB-SubCell"/>
</dbReference>
<dbReference type="GO" id="GO:0006355">
    <property type="term" value="P:regulation of DNA-templated transcription"/>
    <property type="evidence" value="ECO:0007669"/>
    <property type="project" value="InterPro"/>
</dbReference>
<dbReference type="Gene3D" id="1.10.274.30">
    <property type="entry name" value="MRG domain"/>
    <property type="match status" value="1"/>
</dbReference>
<dbReference type="GO" id="GO:0035267">
    <property type="term" value="C:NuA4 histone acetyltransferase complex"/>
    <property type="evidence" value="ECO:0007669"/>
    <property type="project" value="TreeGrafter"/>
</dbReference>
<dbReference type="OMA" id="GLQTYFD"/>
<reference evidence="13" key="1">
    <citation type="submission" date="2018-04" db="EMBL/GenBank/DDBJ databases">
        <authorList>
            <person name="Go L.Y."/>
            <person name="Mitchell J.A."/>
        </authorList>
    </citation>
    <scope>NUCLEOTIDE SEQUENCE</scope>
    <source>
        <tissue evidence="13">Whole organism</tissue>
    </source>
</reference>
<proteinExistence type="predicted"/>